<dbReference type="GO" id="GO:0000319">
    <property type="term" value="F:sulfite transmembrane transporter activity"/>
    <property type="evidence" value="ECO:0007669"/>
    <property type="project" value="TreeGrafter"/>
</dbReference>
<keyword evidence="3" id="KW-0813">Transport</keyword>
<dbReference type="Proteomes" id="UP001271007">
    <property type="component" value="Unassembled WGS sequence"/>
</dbReference>
<evidence type="ECO:0000256" key="5">
    <source>
        <dbReference type="ARBA" id="ARBA00022692"/>
    </source>
</evidence>
<comment type="similarity">
    <text evidence="2">Belongs to the tellurite-resistance/dicarboxylate transporter (TDT) family.</text>
</comment>
<dbReference type="InterPro" id="IPR004695">
    <property type="entry name" value="SLAC1/Mae1/Ssu1/TehA"/>
</dbReference>
<dbReference type="AlphaFoldDB" id="A0AAJ0LW52"/>
<dbReference type="InterPro" id="IPR051629">
    <property type="entry name" value="Sulfite_efflux_TDT"/>
</dbReference>
<evidence type="ECO:0000256" key="7">
    <source>
        <dbReference type="ARBA" id="ARBA00023136"/>
    </source>
</evidence>
<evidence type="ECO:0000313" key="9">
    <source>
        <dbReference type="EMBL" id="KAK3057512.1"/>
    </source>
</evidence>
<keyword evidence="7 8" id="KW-0472">Membrane</keyword>
<gene>
    <name evidence="9" type="ORF">LTR09_001696</name>
</gene>
<keyword evidence="6 8" id="KW-1133">Transmembrane helix</keyword>
<keyword evidence="10" id="KW-1185">Reference proteome</keyword>
<feature type="transmembrane region" description="Helical" evidence="8">
    <location>
        <begin position="291"/>
        <end position="312"/>
    </location>
</feature>
<feature type="transmembrane region" description="Helical" evidence="8">
    <location>
        <begin position="97"/>
        <end position="122"/>
    </location>
</feature>
<dbReference type="GO" id="GO:0005886">
    <property type="term" value="C:plasma membrane"/>
    <property type="evidence" value="ECO:0007669"/>
    <property type="project" value="UniProtKB-SubCell"/>
</dbReference>
<keyword evidence="5 8" id="KW-0812">Transmembrane</keyword>
<evidence type="ECO:0000256" key="4">
    <source>
        <dbReference type="ARBA" id="ARBA00022475"/>
    </source>
</evidence>
<feature type="transmembrane region" description="Helical" evidence="8">
    <location>
        <begin position="64"/>
        <end position="91"/>
    </location>
</feature>
<evidence type="ECO:0000256" key="1">
    <source>
        <dbReference type="ARBA" id="ARBA00004651"/>
    </source>
</evidence>
<sequence>MNAGAIAELLHQCPYRFNGIDILANIFFVVGLVLYLVFSGIFIARFVWFGRDAYEEIVTNMADLTFVACWAIAFMTLTSNVALIVSTAWWGGYPFSIVAYVMVWFVQFWNLTLLLWAFITLIRRHDSSDRRMPMSIIIPAVSMSTASLTGAVVAAFAKDLSERLAVPVMIISFNWVGVGILTGLILYVYLFHSLLAQGWPSPDQAPTMFILVGPMGQSAAALQVLGAAATTYHRFGDYNQGTFLTAEAAKGLDAACVLIALLLNGLGILWCLFGIYVMVERAVQKQLRWTPAWNAIIFPNATLATSFLLFSIEMDSPAYRVITCIFIVVLVILFLVNIWFTVLRIWQGQLLIVREDWRVKQQMEEDQKER</sequence>
<comment type="caution">
    <text evidence="9">The sequence shown here is derived from an EMBL/GenBank/DDBJ whole genome shotgun (WGS) entry which is preliminary data.</text>
</comment>
<accession>A0AAJ0LW52</accession>
<comment type="subcellular location">
    <subcellularLocation>
        <location evidence="1">Cell membrane</location>
        <topology evidence="1">Multi-pass membrane protein</topology>
    </subcellularLocation>
</comment>
<dbReference type="InterPro" id="IPR038665">
    <property type="entry name" value="Voltage-dep_anion_channel_sf"/>
</dbReference>
<evidence type="ECO:0008006" key="11">
    <source>
        <dbReference type="Google" id="ProtNLM"/>
    </source>
</evidence>
<feature type="transmembrane region" description="Helical" evidence="8">
    <location>
        <begin position="318"/>
        <end position="340"/>
    </location>
</feature>
<feature type="transmembrane region" description="Helical" evidence="8">
    <location>
        <begin position="252"/>
        <end position="279"/>
    </location>
</feature>
<evidence type="ECO:0000256" key="2">
    <source>
        <dbReference type="ARBA" id="ARBA00008566"/>
    </source>
</evidence>
<dbReference type="PANTHER" id="PTHR31686:SF3">
    <property type="entry name" value="ACID TRANSPORT PROTEIN, PUTATIVE (AFU_ORTHOLOGUE AFUA_4G09410)-RELATED"/>
    <property type="match status" value="1"/>
</dbReference>
<dbReference type="Gene3D" id="1.50.10.150">
    <property type="entry name" value="Voltage-dependent anion channel"/>
    <property type="match status" value="1"/>
</dbReference>
<organism evidence="9 10">
    <name type="scientific">Extremus antarcticus</name>
    <dbReference type="NCBI Taxonomy" id="702011"/>
    <lineage>
        <taxon>Eukaryota</taxon>
        <taxon>Fungi</taxon>
        <taxon>Dikarya</taxon>
        <taxon>Ascomycota</taxon>
        <taxon>Pezizomycotina</taxon>
        <taxon>Dothideomycetes</taxon>
        <taxon>Dothideomycetidae</taxon>
        <taxon>Mycosphaerellales</taxon>
        <taxon>Extremaceae</taxon>
        <taxon>Extremus</taxon>
    </lineage>
</organism>
<feature type="transmembrane region" description="Helical" evidence="8">
    <location>
        <begin position="169"/>
        <end position="196"/>
    </location>
</feature>
<dbReference type="PANTHER" id="PTHR31686">
    <property type="match status" value="1"/>
</dbReference>
<feature type="transmembrane region" description="Helical" evidence="8">
    <location>
        <begin position="208"/>
        <end position="232"/>
    </location>
</feature>
<feature type="transmembrane region" description="Helical" evidence="8">
    <location>
        <begin position="134"/>
        <end position="157"/>
    </location>
</feature>
<evidence type="ECO:0000256" key="8">
    <source>
        <dbReference type="SAM" id="Phobius"/>
    </source>
</evidence>
<protein>
    <recommendedName>
        <fullName evidence="11">C4-dicarboxylate transporter/malic acid transport protein</fullName>
    </recommendedName>
</protein>
<feature type="transmembrane region" description="Helical" evidence="8">
    <location>
        <begin position="22"/>
        <end position="44"/>
    </location>
</feature>
<evidence type="ECO:0000256" key="3">
    <source>
        <dbReference type="ARBA" id="ARBA00022448"/>
    </source>
</evidence>
<evidence type="ECO:0000256" key="6">
    <source>
        <dbReference type="ARBA" id="ARBA00022989"/>
    </source>
</evidence>
<reference evidence="9" key="1">
    <citation type="submission" date="2023-04" db="EMBL/GenBank/DDBJ databases">
        <title>Black Yeasts Isolated from many extreme environments.</title>
        <authorList>
            <person name="Coleine C."/>
            <person name="Stajich J.E."/>
            <person name="Selbmann L."/>
        </authorList>
    </citation>
    <scope>NUCLEOTIDE SEQUENCE</scope>
    <source>
        <strain evidence="9">CCFEE 5312</strain>
    </source>
</reference>
<name>A0AAJ0LW52_9PEZI</name>
<evidence type="ECO:0000313" key="10">
    <source>
        <dbReference type="Proteomes" id="UP001271007"/>
    </source>
</evidence>
<proteinExistence type="inferred from homology"/>
<keyword evidence="4" id="KW-1003">Cell membrane</keyword>
<dbReference type="EMBL" id="JAWDJX010000003">
    <property type="protein sequence ID" value="KAK3057512.1"/>
    <property type="molecule type" value="Genomic_DNA"/>
</dbReference>
<dbReference type="Pfam" id="PF03595">
    <property type="entry name" value="SLAC1"/>
    <property type="match status" value="1"/>
</dbReference>